<reference evidence="5" key="3">
    <citation type="submission" date="2015-06" db="UniProtKB">
        <authorList>
            <consortium name="EnsemblMetazoa"/>
        </authorList>
    </citation>
    <scope>IDENTIFICATION</scope>
</reference>
<proteinExistence type="predicted"/>
<accession>R7TLV2</accession>
<evidence type="ECO:0000256" key="2">
    <source>
        <dbReference type="SAM" id="Phobius"/>
    </source>
</evidence>
<dbReference type="EMBL" id="KB310261">
    <property type="protein sequence ID" value="ELT92085.1"/>
    <property type="molecule type" value="Genomic_DNA"/>
</dbReference>
<evidence type="ECO:0000256" key="1">
    <source>
        <dbReference type="SAM" id="MobiDB-lite"/>
    </source>
</evidence>
<dbReference type="Pfam" id="PF13908">
    <property type="entry name" value="Shisa_N"/>
    <property type="match status" value="1"/>
</dbReference>
<feature type="compositionally biased region" description="Basic residues" evidence="1">
    <location>
        <begin position="15"/>
        <end position="24"/>
    </location>
</feature>
<reference evidence="4 6" key="2">
    <citation type="journal article" date="2013" name="Nature">
        <title>Insights into bilaterian evolution from three spiralian genomes.</title>
        <authorList>
            <person name="Simakov O."/>
            <person name="Marletaz F."/>
            <person name="Cho S.J."/>
            <person name="Edsinger-Gonzales E."/>
            <person name="Havlak P."/>
            <person name="Hellsten U."/>
            <person name="Kuo D.H."/>
            <person name="Larsson T."/>
            <person name="Lv J."/>
            <person name="Arendt D."/>
            <person name="Savage R."/>
            <person name="Osoegawa K."/>
            <person name="de Jong P."/>
            <person name="Grimwood J."/>
            <person name="Chapman J.A."/>
            <person name="Shapiro H."/>
            <person name="Aerts A."/>
            <person name="Otillar R.P."/>
            <person name="Terry A.Y."/>
            <person name="Boore J.L."/>
            <person name="Grigoriev I.V."/>
            <person name="Lindberg D.R."/>
            <person name="Seaver E.C."/>
            <person name="Weisblat D.A."/>
            <person name="Putnam N.H."/>
            <person name="Rokhsar D.S."/>
        </authorList>
    </citation>
    <scope>NUCLEOTIDE SEQUENCE</scope>
    <source>
        <strain evidence="4 6">I ESC-2004</strain>
    </source>
</reference>
<dbReference type="OMA" id="ANTGGEM"/>
<feature type="region of interest" description="Disordered" evidence="1">
    <location>
        <begin position="183"/>
        <end position="206"/>
    </location>
</feature>
<organism evidence="4">
    <name type="scientific">Capitella teleta</name>
    <name type="common">Polychaete worm</name>
    <dbReference type="NCBI Taxonomy" id="283909"/>
    <lineage>
        <taxon>Eukaryota</taxon>
        <taxon>Metazoa</taxon>
        <taxon>Spiralia</taxon>
        <taxon>Lophotrochozoa</taxon>
        <taxon>Annelida</taxon>
        <taxon>Polychaeta</taxon>
        <taxon>Sedentaria</taxon>
        <taxon>Scolecida</taxon>
        <taxon>Capitellidae</taxon>
        <taxon>Capitella</taxon>
    </lineage>
</organism>
<dbReference type="EnsemblMetazoa" id="CapteT227393">
    <property type="protein sequence ID" value="CapteP227393"/>
    <property type="gene ID" value="CapteG227393"/>
</dbReference>
<keyword evidence="6" id="KW-1185">Reference proteome</keyword>
<keyword evidence="2" id="KW-0812">Transmembrane</keyword>
<gene>
    <name evidence="4" type="ORF">CAPTEDRAFT_227393</name>
</gene>
<dbReference type="STRING" id="283909.R7TLV2"/>
<dbReference type="HOGENOM" id="CLU_916018_0_0_1"/>
<dbReference type="EMBL" id="AMQN01013495">
    <property type="status" value="NOT_ANNOTATED_CDS"/>
    <property type="molecule type" value="Genomic_DNA"/>
</dbReference>
<keyword evidence="2" id="KW-1133">Transmembrane helix</keyword>
<protein>
    <recommendedName>
        <fullName evidence="3">Shisa N-terminal domain-containing protein</fullName>
    </recommendedName>
</protein>
<dbReference type="InterPro" id="IPR053891">
    <property type="entry name" value="Shisa_N"/>
</dbReference>
<dbReference type="Proteomes" id="UP000014760">
    <property type="component" value="Unassembled WGS sequence"/>
</dbReference>
<dbReference type="OrthoDB" id="10010453at2759"/>
<feature type="transmembrane region" description="Helical" evidence="2">
    <location>
        <begin position="112"/>
        <end position="139"/>
    </location>
</feature>
<keyword evidence="2" id="KW-0472">Membrane</keyword>
<evidence type="ECO:0000313" key="5">
    <source>
        <dbReference type="EnsemblMetazoa" id="CapteP227393"/>
    </source>
</evidence>
<feature type="compositionally biased region" description="Pro residues" evidence="1">
    <location>
        <begin position="183"/>
        <end position="198"/>
    </location>
</feature>
<reference evidence="6" key="1">
    <citation type="submission" date="2012-12" db="EMBL/GenBank/DDBJ databases">
        <authorList>
            <person name="Hellsten U."/>
            <person name="Grimwood J."/>
            <person name="Chapman J.A."/>
            <person name="Shapiro H."/>
            <person name="Aerts A."/>
            <person name="Otillar R.P."/>
            <person name="Terry A.Y."/>
            <person name="Boore J.L."/>
            <person name="Simakov O."/>
            <person name="Marletaz F."/>
            <person name="Cho S.-J."/>
            <person name="Edsinger-Gonzales E."/>
            <person name="Havlak P."/>
            <person name="Kuo D.-H."/>
            <person name="Larsson T."/>
            <person name="Lv J."/>
            <person name="Arendt D."/>
            <person name="Savage R."/>
            <person name="Osoegawa K."/>
            <person name="de Jong P."/>
            <person name="Lindberg D.R."/>
            <person name="Seaver E.C."/>
            <person name="Weisblat D.A."/>
            <person name="Putnam N.H."/>
            <person name="Grigoriev I.V."/>
            <person name="Rokhsar D.S."/>
        </authorList>
    </citation>
    <scope>NUCLEOTIDE SEQUENCE</scope>
    <source>
        <strain evidence="6">I ESC-2004</strain>
    </source>
</reference>
<evidence type="ECO:0000313" key="6">
    <source>
        <dbReference type="Proteomes" id="UP000014760"/>
    </source>
</evidence>
<sequence>MSEGVEEKEEGKKEVNRRRAVSHKINREPINQEEIRPQQSCSDRGFLADWSREYCRGFIDKHGQWNNGFSCPKWGSPDDQYCCGDDMDRHCCPPPEHGSRKPDYDVTGSLPVIVGALVATLIMLATISVLMCFFCRCCWAYKRRKRQNHATDCQSHSISTRANAYVMDYSACNHNALPPEFAPLPPCPYPTDDPPPYPGERNDSDDKLPLQRAECFPGNNPVAMTTNVVTRNSQFADPEEPDRLCDLEVEMTNYPRFGYCRNQTPNPQIQQQPTTWRQNRAAAEIDSVEPAIIVRPRTTVSVAV</sequence>
<dbReference type="AlphaFoldDB" id="R7TLV2"/>
<feature type="domain" description="Shisa N-terminal" evidence="3">
    <location>
        <begin position="53"/>
        <end position="96"/>
    </location>
</feature>
<evidence type="ECO:0000313" key="4">
    <source>
        <dbReference type="EMBL" id="ELT92085.1"/>
    </source>
</evidence>
<evidence type="ECO:0000259" key="3">
    <source>
        <dbReference type="Pfam" id="PF13908"/>
    </source>
</evidence>
<name>R7TLV2_CAPTE</name>
<feature type="region of interest" description="Disordered" evidence="1">
    <location>
        <begin position="1"/>
        <end position="25"/>
    </location>
</feature>